<dbReference type="OrthoDB" id="5089392at2759"/>
<reference evidence="3" key="1">
    <citation type="submission" date="2022-11" db="EMBL/GenBank/DDBJ databases">
        <authorList>
            <person name="Petersen C."/>
        </authorList>
    </citation>
    <scope>NUCLEOTIDE SEQUENCE</scope>
    <source>
        <strain evidence="3">IBT 21917</strain>
    </source>
</reference>
<dbReference type="Proteomes" id="UP001146351">
    <property type="component" value="Unassembled WGS sequence"/>
</dbReference>
<organism evidence="3 4">
    <name type="scientific">Penicillium capsulatum</name>
    <dbReference type="NCBI Taxonomy" id="69766"/>
    <lineage>
        <taxon>Eukaryota</taxon>
        <taxon>Fungi</taxon>
        <taxon>Dikarya</taxon>
        <taxon>Ascomycota</taxon>
        <taxon>Pezizomycotina</taxon>
        <taxon>Eurotiomycetes</taxon>
        <taxon>Eurotiomycetidae</taxon>
        <taxon>Eurotiales</taxon>
        <taxon>Aspergillaceae</taxon>
        <taxon>Penicillium</taxon>
    </lineage>
</organism>
<feature type="transmembrane region" description="Helical" evidence="2">
    <location>
        <begin position="304"/>
        <end position="324"/>
    </location>
</feature>
<accession>A0A9W9HKK7</accession>
<name>A0A9W9HKK7_9EURO</name>
<dbReference type="EMBL" id="JAPQKO010000008">
    <property type="protein sequence ID" value="KAJ5151653.1"/>
    <property type="molecule type" value="Genomic_DNA"/>
</dbReference>
<gene>
    <name evidence="3" type="ORF">N7492_009948</name>
</gene>
<sequence length="487" mass="54326">MATPGDSCDSLNTLTPPSPSHPKPSTMDSDVELSVLESAPPVIPKLLREASDITWQESLESNQQVPLVHRRGRFRLLQQQQFKNSLLASVGYLELANAGDFAANVWNEIPVPRFAAVLMGIGGTLALGMVLVAIQDFRLSRRNVTLLRAERVHLKRLRQYHSKNPELTSLLDARLGVGFRELGTELVDRIVMDVLMGFGSLLVGVGTLMAIGGANPRVFKASNLLSGYVGNGMAAAFGLANAIWSAMLIHRFHLHDKAMIAHEPSDDIRRRLHARFRRFQWHAAINGLNGLVAGAASMVTAERWWGYVVLIPCIVSLVACNYFWRKKLGYDRPILNHGSLAKMQLTPLIEDLEYVVAMQRRLREPDASLAPAFVQSDSLESILKFIVDNRMLDTYCDALAKNKKTRPLLQELPASSDPPHQITITLDTLLRLSTSHSSHTPLLLDHAKRFLHTEGVRIFTHRERHLLELVGYAVWQDQMASAAKQRT</sequence>
<evidence type="ECO:0008006" key="5">
    <source>
        <dbReference type="Google" id="ProtNLM"/>
    </source>
</evidence>
<comment type="caution">
    <text evidence="3">The sequence shown here is derived from an EMBL/GenBank/DDBJ whole genome shotgun (WGS) entry which is preliminary data.</text>
</comment>
<feature type="region of interest" description="Disordered" evidence="1">
    <location>
        <begin position="1"/>
        <end position="29"/>
    </location>
</feature>
<proteinExistence type="predicted"/>
<feature type="transmembrane region" description="Helical" evidence="2">
    <location>
        <begin position="279"/>
        <end position="298"/>
    </location>
</feature>
<evidence type="ECO:0000256" key="2">
    <source>
        <dbReference type="SAM" id="Phobius"/>
    </source>
</evidence>
<dbReference type="AlphaFoldDB" id="A0A9W9HKK7"/>
<feature type="transmembrane region" description="Helical" evidence="2">
    <location>
        <begin position="232"/>
        <end position="249"/>
    </location>
</feature>
<feature type="transmembrane region" description="Helical" evidence="2">
    <location>
        <begin position="114"/>
        <end position="134"/>
    </location>
</feature>
<feature type="transmembrane region" description="Helical" evidence="2">
    <location>
        <begin position="190"/>
        <end position="212"/>
    </location>
</feature>
<reference evidence="3" key="2">
    <citation type="journal article" date="2023" name="IMA Fungus">
        <title>Comparative genomic study of the Penicillium genus elucidates a diverse pangenome and 15 lateral gene transfer events.</title>
        <authorList>
            <person name="Petersen C."/>
            <person name="Sorensen T."/>
            <person name="Nielsen M.R."/>
            <person name="Sondergaard T.E."/>
            <person name="Sorensen J.L."/>
            <person name="Fitzpatrick D.A."/>
            <person name="Frisvad J.C."/>
            <person name="Nielsen K.L."/>
        </authorList>
    </citation>
    <scope>NUCLEOTIDE SEQUENCE</scope>
    <source>
        <strain evidence="3">IBT 21917</strain>
    </source>
</reference>
<protein>
    <recommendedName>
        <fullName evidence="5">Integral membrane protein</fullName>
    </recommendedName>
</protein>
<keyword evidence="4" id="KW-1185">Reference proteome</keyword>
<keyword evidence="2" id="KW-0812">Transmembrane</keyword>
<evidence type="ECO:0000313" key="4">
    <source>
        <dbReference type="Proteomes" id="UP001146351"/>
    </source>
</evidence>
<keyword evidence="2" id="KW-0472">Membrane</keyword>
<keyword evidence="2" id="KW-1133">Transmembrane helix</keyword>
<evidence type="ECO:0000256" key="1">
    <source>
        <dbReference type="SAM" id="MobiDB-lite"/>
    </source>
</evidence>
<evidence type="ECO:0000313" key="3">
    <source>
        <dbReference type="EMBL" id="KAJ5151653.1"/>
    </source>
</evidence>